<organism evidence="2 3">
    <name type="scientific">Streptococcus bovimastitidis</name>
    <dbReference type="NCBI Taxonomy" id="1856638"/>
    <lineage>
        <taxon>Bacteria</taxon>
        <taxon>Bacillati</taxon>
        <taxon>Bacillota</taxon>
        <taxon>Bacilli</taxon>
        <taxon>Lactobacillales</taxon>
        <taxon>Streptococcaceae</taxon>
        <taxon>Streptococcus</taxon>
    </lineage>
</organism>
<dbReference type="InterPro" id="IPR024623">
    <property type="entry name" value="YtxH"/>
</dbReference>
<feature type="region of interest" description="Disordered" evidence="1">
    <location>
        <begin position="99"/>
        <end position="120"/>
    </location>
</feature>
<accession>A0A1L8MPS9</accession>
<dbReference type="OrthoDB" id="2237144at2"/>
<feature type="compositionally biased region" description="Acidic residues" evidence="1">
    <location>
        <begin position="150"/>
        <end position="160"/>
    </location>
</feature>
<dbReference type="STRING" id="1856638.A9Q68_04225"/>
<evidence type="ECO:0000256" key="1">
    <source>
        <dbReference type="SAM" id="MobiDB-lite"/>
    </source>
</evidence>
<dbReference type="Proteomes" id="UP000182015">
    <property type="component" value="Unassembled WGS sequence"/>
</dbReference>
<dbReference type="AlphaFoldDB" id="A0A1L8MPS9"/>
<name>A0A1L8MPS9_9STRE</name>
<dbReference type="EMBL" id="LZDD01000001">
    <property type="protein sequence ID" value="OJF72758.1"/>
    <property type="molecule type" value="Genomic_DNA"/>
</dbReference>
<reference evidence="3" key="1">
    <citation type="submission" date="2016-06" db="EMBL/GenBank/DDBJ databases">
        <authorList>
            <person name="de Vries S.P.W."/>
            <person name="Hadjirin N.F."/>
            <person name="Lay E.M."/>
            <person name="Zadoks R.N."/>
            <person name="Peacock S.J."/>
            <person name="Parkhill J."/>
            <person name="Grant A.J."/>
            <person name="Mcdougall S."/>
            <person name="Holmes M.A."/>
        </authorList>
    </citation>
    <scope>NUCLEOTIDE SEQUENCE [LARGE SCALE GENOMIC DNA]</scope>
    <source>
        <strain evidence="3">NZ1587</strain>
    </source>
</reference>
<dbReference type="RefSeq" id="WP_071793441.1">
    <property type="nucleotide sequence ID" value="NZ_LZDD01000001.1"/>
</dbReference>
<proteinExistence type="predicted"/>
<sequence>MSKFLKSLVIGTATGLATAYFLGTEKGKELKARAEKAYDAYKENPEEYHQMAKEKSNEYSHLAKDTFNTYKQKFETGEITPEQVFETVKEKTSQFVQKTSQQFAEESEHDYTESSDVNLSEEDVIIDYEAIQEAGKNSEMEETIPVMTELDPETSSDLGEDSLQAAQTPEFSEEHSESNF</sequence>
<protein>
    <recommendedName>
        <fullName evidence="4">Gas vesicle protein</fullName>
    </recommendedName>
</protein>
<gene>
    <name evidence="2" type="ORF">A9Q68_04225</name>
</gene>
<feature type="region of interest" description="Disordered" evidence="1">
    <location>
        <begin position="134"/>
        <end position="180"/>
    </location>
</feature>
<evidence type="ECO:0000313" key="2">
    <source>
        <dbReference type="EMBL" id="OJF72758.1"/>
    </source>
</evidence>
<dbReference type="Pfam" id="PF12732">
    <property type="entry name" value="YtxH"/>
    <property type="match status" value="1"/>
</dbReference>
<comment type="caution">
    <text evidence="2">The sequence shown here is derived from an EMBL/GenBank/DDBJ whole genome shotgun (WGS) entry which is preliminary data.</text>
</comment>
<evidence type="ECO:0008006" key="4">
    <source>
        <dbReference type="Google" id="ProtNLM"/>
    </source>
</evidence>
<keyword evidence="3" id="KW-1185">Reference proteome</keyword>
<evidence type="ECO:0000313" key="3">
    <source>
        <dbReference type="Proteomes" id="UP000182015"/>
    </source>
</evidence>